<proteinExistence type="predicted"/>
<dbReference type="AlphaFoldDB" id="A0A0F9KJJ0"/>
<organism evidence="1">
    <name type="scientific">marine sediment metagenome</name>
    <dbReference type="NCBI Taxonomy" id="412755"/>
    <lineage>
        <taxon>unclassified sequences</taxon>
        <taxon>metagenomes</taxon>
        <taxon>ecological metagenomes</taxon>
    </lineage>
</organism>
<gene>
    <name evidence="1" type="ORF">LCGC14_1321370</name>
</gene>
<dbReference type="SUPFAM" id="SSF49899">
    <property type="entry name" value="Concanavalin A-like lectins/glucanases"/>
    <property type="match status" value="1"/>
</dbReference>
<evidence type="ECO:0000313" key="1">
    <source>
        <dbReference type="EMBL" id="KKM82269.1"/>
    </source>
</evidence>
<sequence>MRLTLRHGYLPADLDGLLFAAPLRVDAKNIYNAGGGIDAAAPATQVVDALGTYIDPDTGLITPAQANVLRVGSGLDLASRLKGALFEELHRSDCLQSEDFANASWSKHQVSVAANDMRAPNGNLTADKIVEDTSVGASHFVRQSISVISGEKVVLSVFAKAGKRKEVRIHANGVSGQANADVWFDLNAGVKGTVGADVDDSGMDALSNGWYRCWIVFTSDATNTVLFDIRLGSGSETETYTGDGSSGLYLWRAQCEQNVSHPSSSIETTTVGVTVAADDIRFGNANEANLKASAGTIYLAVTHGETGAAADRYLFDSRVAGDADGIAILLQASDNNYHVIVRSGGVTVADLDSGETWVRGDTVVIAVTWKVNEFTLYIDGVQKAQDTAGAAPTAVNATLYLGQDNGNANQPTVQMAHKHIYDSVHIASRVLANSNEIKSMLGL</sequence>
<reference evidence="1" key="1">
    <citation type="journal article" date="2015" name="Nature">
        <title>Complex archaea that bridge the gap between prokaryotes and eukaryotes.</title>
        <authorList>
            <person name="Spang A."/>
            <person name="Saw J.H."/>
            <person name="Jorgensen S.L."/>
            <person name="Zaremba-Niedzwiedzka K."/>
            <person name="Martijn J."/>
            <person name="Lind A.E."/>
            <person name="van Eijk R."/>
            <person name="Schleper C."/>
            <person name="Guy L."/>
            <person name="Ettema T.J."/>
        </authorList>
    </citation>
    <scope>NUCLEOTIDE SEQUENCE</scope>
</reference>
<accession>A0A0F9KJJ0</accession>
<dbReference type="Gene3D" id="2.60.120.200">
    <property type="match status" value="1"/>
</dbReference>
<dbReference type="Pfam" id="PF13385">
    <property type="entry name" value="Laminin_G_3"/>
    <property type="match status" value="1"/>
</dbReference>
<dbReference type="InterPro" id="IPR013320">
    <property type="entry name" value="ConA-like_dom_sf"/>
</dbReference>
<comment type="caution">
    <text evidence="1">The sequence shown here is derived from an EMBL/GenBank/DDBJ whole genome shotgun (WGS) entry which is preliminary data.</text>
</comment>
<dbReference type="EMBL" id="LAZR01007888">
    <property type="protein sequence ID" value="KKM82269.1"/>
    <property type="molecule type" value="Genomic_DNA"/>
</dbReference>
<protein>
    <submittedName>
        <fullName evidence="1">Uncharacterized protein</fullName>
    </submittedName>
</protein>
<name>A0A0F9KJJ0_9ZZZZ</name>